<evidence type="ECO:0000313" key="7">
    <source>
        <dbReference type="EMBL" id="CAK9101883.1"/>
    </source>
</evidence>
<dbReference type="InterPro" id="IPR000571">
    <property type="entry name" value="Znf_CCCH"/>
</dbReference>
<evidence type="ECO:0000256" key="1">
    <source>
        <dbReference type="ARBA" id="ARBA00022723"/>
    </source>
</evidence>
<keyword evidence="3 5" id="KW-0863">Zinc-finger</keyword>
<organism evidence="7 8">
    <name type="scientific">Durusdinium trenchii</name>
    <dbReference type="NCBI Taxonomy" id="1381693"/>
    <lineage>
        <taxon>Eukaryota</taxon>
        <taxon>Sar</taxon>
        <taxon>Alveolata</taxon>
        <taxon>Dinophyceae</taxon>
        <taxon>Suessiales</taxon>
        <taxon>Symbiodiniaceae</taxon>
        <taxon>Durusdinium</taxon>
    </lineage>
</organism>
<evidence type="ECO:0000256" key="2">
    <source>
        <dbReference type="ARBA" id="ARBA00022737"/>
    </source>
</evidence>
<dbReference type="InterPro" id="IPR036855">
    <property type="entry name" value="Znf_CCCH_sf"/>
</dbReference>
<dbReference type="PANTHER" id="PTHR12547">
    <property type="entry name" value="CCCH ZINC FINGER/TIS11-RELATED"/>
    <property type="match status" value="1"/>
</dbReference>
<keyword evidence="2" id="KW-0677">Repeat</keyword>
<evidence type="ECO:0000256" key="5">
    <source>
        <dbReference type="PROSITE-ProRule" id="PRU00723"/>
    </source>
</evidence>
<dbReference type="PANTHER" id="PTHR12547:SF18">
    <property type="entry name" value="PROTEIN TIS11"/>
    <property type="match status" value="1"/>
</dbReference>
<evidence type="ECO:0000313" key="8">
    <source>
        <dbReference type="Proteomes" id="UP001642464"/>
    </source>
</evidence>
<dbReference type="SUPFAM" id="SSF90229">
    <property type="entry name" value="CCCH zinc finger"/>
    <property type="match status" value="1"/>
</dbReference>
<dbReference type="EMBL" id="CAXAMM010041918">
    <property type="protein sequence ID" value="CAK9101883.1"/>
    <property type="molecule type" value="Genomic_DNA"/>
</dbReference>
<evidence type="ECO:0000259" key="6">
    <source>
        <dbReference type="PROSITE" id="PS50103"/>
    </source>
</evidence>
<proteinExistence type="predicted"/>
<keyword evidence="8" id="KW-1185">Reference proteome</keyword>
<accession>A0ABP0RMN3</accession>
<sequence>MGENCTFAHSTKELRGKPDLVGTQLCFQFMSKGTCTKGAACTFAHGKTELRHSKEDAKELEEPMKEWTDVFVDRCFGIGATLALRMTIIAMAI</sequence>
<dbReference type="InterPro" id="IPR045877">
    <property type="entry name" value="ZFP36-like"/>
</dbReference>
<keyword evidence="4 5" id="KW-0862">Zinc</keyword>
<evidence type="ECO:0000256" key="4">
    <source>
        <dbReference type="ARBA" id="ARBA00022833"/>
    </source>
</evidence>
<protein>
    <recommendedName>
        <fullName evidence="6">C3H1-type domain-containing protein</fullName>
    </recommendedName>
</protein>
<feature type="zinc finger region" description="C3H1-type" evidence="5">
    <location>
        <begin position="20"/>
        <end position="48"/>
    </location>
</feature>
<feature type="domain" description="C3H1-type" evidence="6">
    <location>
        <begin position="20"/>
        <end position="48"/>
    </location>
</feature>
<name>A0ABP0RMN3_9DINO</name>
<dbReference type="SMART" id="SM00356">
    <property type="entry name" value="ZnF_C3H1"/>
    <property type="match status" value="1"/>
</dbReference>
<reference evidence="7 8" key="1">
    <citation type="submission" date="2024-02" db="EMBL/GenBank/DDBJ databases">
        <authorList>
            <person name="Chen Y."/>
            <person name="Shah S."/>
            <person name="Dougan E. K."/>
            <person name="Thang M."/>
            <person name="Chan C."/>
        </authorList>
    </citation>
    <scope>NUCLEOTIDE SEQUENCE [LARGE SCALE GENOMIC DNA]</scope>
</reference>
<dbReference type="Proteomes" id="UP001642464">
    <property type="component" value="Unassembled WGS sequence"/>
</dbReference>
<dbReference type="Gene3D" id="4.10.1000.10">
    <property type="entry name" value="Zinc finger, CCCH-type"/>
    <property type="match status" value="1"/>
</dbReference>
<comment type="caution">
    <text evidence="7">The sequence shown here is derived from an EMBL/GenBank/DDBJ whole genome shotgun (WGS) entry which is preliminary data.</text>
</comment>
<dbReference type="Pfam" id="PF00642">
    <property type="entry name" value="zf-CCCH"/>
    <property type="match status" value="1"/>
</dbReference>
<dbReference type="PROSITE" id="PS50103">
    <property type="entry name" value="ZF_C3H1"/>
    <property type="match status" value="1"/>
</dbReference>
<keyword evidence="1 5" id="KW-0479">Metal-binding</keyword>
<gene>
    <name evidence="7" type="ORF">SCF082_LOCUS47629</name>
</gene>
<evidence type="ECO:0000256" key="3">
    <source>
        <dbReference type="ARBA" id="ARBA00022771"/>
    </source>
</evidence>